<comment type="caution">
    <text evidence="1">The sequence shown here is derived from an EMBL/GenBank/DDBJ whole genome shotgun (WGS) entry which is preliminary data.</text>
</comment>
<dbReference type="Proteomes" id="UP000007652">
    <property type="component" value="Unassembled WGS sequence"/>
</dbReference>
<organism evidence="1 2">
    <name type="scientific">Caloramator australicus RC3</name>
    <dbReference type="NCBI Taxonomy" id="857293"/>
    <lineage>
        <taxon>Bacteria</taxon>
        <taxon>Bacillati</taxon>
        <taxon>Bacillota</taxon>
        <taxon>Clostridia</taxon>
        <taxon>Eubacteriales</taxon>
        <taxon>Clostridiaceae</taxon>
        <taxon>Caloramator</taxon>
    </lineage>
</organism>
<dbReference type="EMBL" id="CAKP01000113">
    <property type="protein sequence ID" value="CCJ34261.1"/>
    <property type="molecule type" value="Genomic_DNA"/>
</dbReference>
<evidence type="ECO:0000313" key="1">
    <source>
        <dbReference type="EMBL" id="CCJ34261.1"/>
    </source>
</evidence>
<protein>
    <submittedName>
        <fullName evidence="1">Uncharacterized protein</fullName>
    </submittedName>
</protein>
<proteinExistence type="predicted"/>
<dbReference type="RefSeq" id="WP_008909517.1">
    <property type="nucleotide sequence ID" value="NZ_CAKP01000113.1"/>
</dbReference>
<evidence type="ECO:0000313" key="2">
    <source>
        <dbReference type="Proteomes" id="UP000007652"/>
    </source>
</evidence>
<name>I7LHS5_9CLOT</name>
<dbReference type="STRING" id="857293.CAAU_2177"/>
<sequence length="480" mass="56262">MKKILSLMLMFLMILGITPKIQAKQNILITANTSYTIGQTTKIYVQTPSNKGLLQYRAILKGNGISKELLGNKITGYYTVPVYGTTKYPITLNTKGLKAGKYTITIYVKQKGKVISTTTKTIELKQQEKIITGKEFIEGIYTTLNIKLDGKSIIDKAKDDYIIPAGLDITKPIKREDAAQILFNVINTYQEVKDKIVPVSMEVKSGREVELWRYKQEWWDRENDFERIISTVPYDVDMQNFQMITYTYKNGHKVVKYSWNAIRNGRKVMEAWNIDKTKPLACPSLNDEFYNLLIMQGRMMPEDQVRFRLLYKDYNQISTNRREAVEKIADLGLMNGYFIPTKGDKPIYGIYDWKTNKKLIEFNPKYDPSKNLVYFYPQNVLKETEFTDIKNRLKNESLRLCDDELRFNFITDYELRFHHKNPILRIYDVRTVYYFKNIINTTKNDKELIIYNILTIDGYLGNSFESKQLQKTYFIPYPLP</sequence>
<keyword evidence="2" id="KW-1185">Reference proteome</keyword>
<accession>I7LHS5</accession>
<gene>
    <name evidence="1" type="ORF">CAAU_2177</name>
</gene>
<dbReference type="AlphaFoldDB" id="I7LHS5"/>
<dbReference type="OrthoDB" id="9774911at2"/>
<reference evidence="1 2" key="1">
    <citation type="journal article" date="2011" name="J. Bacteriol.">
        <title>Draft genome sequence of Caloramator australicus strain RC3T, a thermoanaerobe from the Great Artesian Basin of Australia.</title>
        <authorList>
            <person name="Ogg C.D."/>
            <person name="Patel B.K.C."/>
        </authorList>
    </citation>
    <scope>NUCLEOTIDE SEQUENCE [LARGE SCALE GENOMIC DNA]</scope>
    <source>
        <strain evidence="1 2">RC3</strain>
    </source>
</reference>